<proteinExistence type="inferred from homology"/>
<dbReference type="InterPro" id="IPR058163">
    <property type="entry name" value="LysR-type_TF_proteobact-type"/>
</dbReference>
<organism evidence="6 7">
    <name type="scientific">Agrobacterium tomkonis CFBP 6623</name>
    <dbReference type="NCBI Taxonomy" id="1183432"/>
    <lineage>
        <taxon>Bacteria</taxon>
        <taxon>Pseudomonadati</taxon>
        <taxon>Pseudomonadota</taxon>
        <taxon>Alphaproteobacteria</taxon>
        <taxon>Hyphomicrobiales</taxon>
        <taxon>Rhizobiaceae</taxon>
        <taxon>Rhizobium/Agrobacterium group</taxon>
        <taxon>Agrobacterium</taxon>
        <taxon>Agrobacterium tumefaciens complex</taxon>
    </lineage>
</organism>
<evidence type="ECO:0000256" key="4">
    <source>
        <dbReference type="ARBA" id="ARBA00023163"/>
    </source>
</evidence>
<dbReference type="InterPro" id="IPR036390">
    <property type="entry name" value="WH_DNA-bd_sf"/>
</dbReference>
<evidence type="ECO:0000256" key="3">
    <source>
        <dbReference type="ARBA" id="ARBA00023125"/>
    </source>
</evidence>
<keyword evidence="3" id="KW-0238">DNA-binding</keyword>
<dbReference type="GO" id="GO:0003700">
    <property type="term" value="F:DNA-binding transcription factor activity"/>
    <property type="evidence" value="ECO:0007669"/>
    <property type="project" value="InterPro"/>
</dbReference>
<dbReference type="SUPFAM" id="SSF46785">
    <property type="entry name" value="Winged helix' DNA-binding domain"/>
    <property type="match status" value="1"/>
</dbReference>
<dbReference type="EMBL" id="FBWK01000006">
    <property type="protein sequence ID" value="CUX09854.1"/>
    <property type="molecule type" value="Genomic_DNA"/>
</dbReference>
<dbReference type="Pfam" id="PF00126">
    <property type="entry name" value="HTH_1"/>
    <property type="match status" value="1"/>
</dbReference>
<keyword evidence="4" id="KW-0804">Transcription</keyword>
<keyword evidence="2" id="KW-0805">Transcription regulation</keyword>
<dbReference type="InterPro" id="IPR005119">
    <property type="entry name" value="LysR_subst-bd"/>
</dbReference>
<evidence type="ECO:0000256" key="1">
    <source>
        <dbReference type="ARBA" id="ARBA00009437"/>
    </source>
</evidence>
<protein>
    <submittedName>
        <fullName evidence="6">Transcriptional regulator, LysR family</fullName>
    </submittedName>
</protein>
<dbReference type="GO" id="GO:0043565">
    <property type="term" value="F:sequence-specific DNA binding"/>
    <property type="evidence" value="ECO:0007669"/>
    <property type="project" value="TreeGrafter"/>
</dbReference>
<comment type="similarity">
    <text evidence="1">Belongs to the LysR transcriptional regulatory family.</text>
</comment>
<accession>A0A1S7NP55</accession>
<keyword evidence="7" id="KW-1185">Reference proteome</keyword>
<dbReference type="GO" id="GO:0006351">
    <property type="term" value="P:DNA-templated transcription"/>
    <property type="evidence" value="ECO:0007669"/>
    <property type="project" value="TreeGrafter"/>
</dbReference>
<dbReference type="PANTHER" id="PTHR30537">
    <property type="entry name" value="HTH-TYPE TRANSCRIPTIONAL REGULATOR"/>
    <property type="match status" value="1"/>
</dbReference>
<dbReference type="RefSeq" id="WP_046797883.1">
    <property type="nucleotide sequence ID" value="NZ_LT009723.1"/>
</dbReference>
<evidence type="ECO:0000313" key="7">
    <source>
        <dbReference type="Proteomes" id="UP000191988"/>
    </source>
</evidence>
<dbReference type="InterPro" id="IPR036388">
    <property type="entry name" value="WH-like_DNA-bd_sf"/>
</dbReference>
<gene>
    <name evidence="6" type="ORF">AGR3A_Cc140004</name>
</gene>
<dbReference type="PANTHER" id="PTHR30537:SF26">
    <property type="entry name" value="GLYCINE CLEAVAGE SYSTEM TRANSCRIPTIONAL ACTIVATOR"/>
    <property type="match status" value="1"/>
</dbReference>
<evidence type="ECO:0000313" key="6">
    <source>
        <dbReference type="EMBL" id="CUX09854.1"/>
    </source>
</evidence>
<dbReference type="STRING" id="1183432.AGR3A_Cc140004"/>
<dbReference type="InterPro" id="IPR000847">
    <property type="entry name" value="LysR_HTH_N"/>
</dbReference>
<feature type="domain" description="HTH lysR-type" evidence="5">
    <location>
        <begin position="7"/>
        <end position="64"/>
    </location>
</feature>
<dbReference type="PROSITE" id="PS50931">
    <property type="entry name" value="HTH_LYSR"/>
    <property type="match status" value="1"/>
</dbReference>
<dbReference type="CDD" id="cd08432">
    <property type="entry name" value="PBP2_GcdR_TrpI_HvrB_AmpR_like"/>
    <property type="match status" value="1"/>
</dbReference>
<evidence type="ECO:0000256" key="2">
    <source>
        <dbReference type="ARBA" id="ARBA00023015"/>
    </source>
</evidence>
<dbReference type="FunFam" id="1.10.10.10:FF:000038">
    <property type="entry name" value="Glycine cleavage system transcriptional activator"/>
    <property type="match status" value="1"/>
</dbReference>
<evidence type="ECO:0000259" key="5">
    <source>
        <dbReference type="PROSITE" id="PS50931"/>
    </source>
</evidence>
<name>A0A1S7NP55_9HYPH</name>
<dbReference type="Gene3D" id="3.40.190.10">
    <property type="entry name" value="Periplasmic binding protein-like II"/>
    <property type="match status" value="2"/>
</dbReference>
<dbReference type="SUPFAM" id="SSF53850">
    <property type="entry name" value="Periplasmic binding protein-like II"/>
    <property type="match status" value="1"/>
</dbReference>
<reference evidence="7" key="1">
    <citation type="submission" date="2016-01" db="EMBL/GenBank/DDBJ databases">
        <authorList>
            <person name="Regsiter A."/>
            <person name="william w."/>
        </authorList>
    </citation>
    <scope>NUCLEOTIDE SEQUENCE [LARGE SCALE GENOMIC DNA]</scope>
    <source>
        <strain evidence="7">CFBP 6623</strain>
    </source>
</reference>
<sequence>MKMSRQFPLNALRVFDAAARHLSFTKAGEELGMTQTAVSYQVKLLEENIGEPLFLRTARQVSLTEVGEKLAPKVADAFNTLREAVDSVRETPDATLTIHSTATFASRWLSRHLGAFQLEHPSIAVRLETSGALIDFNQSDCDVAIRWSRDDGKGLTYHRLLRGVYTPMLHPDLAQSIDGLKTPEDLLRLRIIDPGDVWWSQWFREVGIENPDLERYPRSRLNVQAFEAAAAIAGQGVAMLTPELYADEIALGRLYQPFEHLSSEGKNYWLVYPENRRNIRKIKLFRDWILKRIEESRPPQPHQYPMSGA</sequence>
<dbReference type="PRINTS" id="PR00039">
    <property type="entry name" value="HTHLYSR"/>
</dbReference>
<dbReference type="Proteomes" id="UP000191988">
    <property type="component" value="Unassembled WGS sequence"/>
</dbReference>
<dbReference type="Pfam" id="PF03466">
    <property type="entry name" value="LysR_substrate"/>
    <property type="match status" value="1"/>
</dbReference>
<dbReference type="AlphaFoldDB" id="A0A1S7NP55"/>
<dbReference type="Gene3D" id="1.10.10.10">
    <property type="entry name" value="Winged helix-like DNA-binding domain superfamily/Winged helix DNA-binding domain"/>
    <property type="match status" value="1"/>
</dbReference>